<name>A0A5R9F8U1_9BACL</name>
<sequence>MSEFMKNVVEEVLKPYQKPKENPLNKRGDQRPPKPAVTVSTDKRKQEIPGIKRPNYQRDRIKKRLSVGKAEKVNSNYTTPGDTRPTGKTFEKPEVSREFVEGPLAALQTMSLVQGSSTTRGHQRQVPRYLSSNESSQFIGRSRDGVKAWLFSEIHPQLEGAFQRAAQTCSVGVITSSECTVGQLFLVNEVMREYASLKYYLTWDKDNQGGFLLELYDQDRERLLKVTKGLFQKLSQNSYKTLKLHNALSPSPWLTKQLDLKTPVNGIAVIEGVDYYTSVLLMDRLFKRTGEKNFGYKIEKHYLVLHGNYDLVIKVSDELQKDADRVR</sequence>
<dbReference type="OrthoDB" id="2988087at2"/>
<dbReference type="RefSeq" id="WP_138122290.1">
    <property type="nucleotide sequence ID" value="NZ_SWLG01000001.1"/>
</dbReference>
<accession>A0A5R9F8U1</accession>
<evidence type="ECO:0000256" key="1">
    <source>
        <dbReference type="SAM" id="MobiDB-lite"/>
    </source>
</evidence>
<gene>
    <name evidence="2" type="ORF">FCL54_01105</name>
</gene>
<proteinExistence type="predicted"/>
<dbReference type="EMBL" id="SWLG01000001">
    <property type="protein sequence ID" value="TLS38939.1"/>
    <property type="molecule type" value="Genomic_DNA"/>
</dbReference>
<organism evidence="2 3">
    <name type="scientific">Exobacillus caeni</name>
    <dbReference type="NCBI Taxonomy" id="2574798"/>
    <lineage>
        <taxon>Bacteria</taxon>
        <taxon>Bacillati</taxon>
        <taxon>Bacillota</taxon>
        <taxon>Bacilli</taxon>
        <taxon>Bacillales</taxon>
        <taxon>Guptibacillaceae</taxon>
        <taxon>Exobacillus</taxon>
    </lineage>
</organism>
<keyword evidence="3" id="KW-1185">Reference proteome</keyword>
<feature type="region of interest" description="Disordered" evidence="1">
    <location>
        <begin position="14"/>
        <end position="56"/>
    </location>
</feature>
<reference evidence="2 3" key="1">
    <citation type="submission" date="2019-04" db="EMBL/GenBank/DDBJ databases">
        <title>Bacillus caeni sp. nov., a bacterium isolated from mangrove sediment.</title>
        <authorList>
            <person name="Huang H."/>
            <person name="Mo K."/>
            <person name="Hu Y."/>
        </authorList>
    </citation>
    <scope>NUCLEOTIDE SEQUENCE [LARGE SCALE GENOMIC DNA]</scope>
    <source>
        <strain evidence="2 3">HB172195</strain>
    </source>
</reference>
<dbReference type="Proteomes" id="UP000308230">
    <property type="component" value="Unassembled WGS sequence"/>
</dbReference>
<evidence type="ECO:0000313" key="2">
    <source>
        <dbReference type="EMBL" id="TLS38939.1"/>
    </source>
</evidence>
<evidence type="ECO:0000313" key="3">
    <source>
        <dbReference type="Proteomes" id="UP000308230"/>
    </source>
</evidence>
<feature type="compositionally biased region" description="Basic and acidic residues" evidence="1">
    <location>
        <begin position="14"/>
        <end position="32"/>
    </location>
</feature>
<protein>
    <submittedName>
        <fullName evidence="2">Uncharacterized protein</fullName>
    </submittedName>
</protein>
<dbReference type="AlphaFoldDB" id="A0A5R9F8U1"/>
<comment type="caution">
    <text evidence="2">The sequence shown here is derived from an EMBL/GenBank/DDBJ whole genome shotgun (WGS) entry which is preliminary data.</text>
</comment>